<feature type="region of interest" description="Disordered" evidence="1">
    <location>
        <begin position="179"/>
        <end position="241"/>
    </location>
</feature>
<feature type="region of interest" description="Disordered" evidence="1">
    <location>
        <begin position="358"/>
        <end position="436"/>
    </location>
</feature>
<sequence length="436" mass="46734">MWFGAETTTGSATLHGDENEVRHCYPPFSSPNHHRLVELARSALGAATHLVVVASLGHASPNALLASSLSSALTYVYAISDEEPVSLFGSVVFRLEARTLAQGHDDTAGACLCHRAVWASLLNPMCSIAVGPCPTLNLIAVMHTLQNLGSKTSVPAQPAKKTTYDKLLPYPFLQPTNALEKIIRPRPQPRRPDRHSPISLPPLSPSPPFSLNPSPPPSRPPPTPPLSLRLSPPLSLSLPPHGEWRTGWSRVTVTDGARRRVARRTTVAASSSAAQWRRCLPLPRHRAVAAKWRQAATTREEWRWGGQIQPRLAGSGLGQQRWRLVGEDSARSPSSRSPLFLQPSPTELIVIVADEPPLHRLSPRSGTPPTPSAASTAGPSTAALSRGQRQGEGWKRNSGRGSDGQGTLTLANASPGSVSQQKGGEERSPAKDHAPS</sequence>
<proteinExistence type="predicted"/>
<reference evidence="2" key="1">
    <citation type="submission" date="2015-04" db="UniProtKB">
        <authorList>
            <consortium name="EnsemblPlants"/>
        </authorList>
    </citation>
    <scope>IDENTIFICATION</scope>
    <source>
        <strain evidence="2">SL10</strain>
    </source>
</reference>
<organism evidence="2">
    <name type="scientific">Oryza nivara</name>
    <name type="common">Indian wild rice</name>
    <name type="synonym">Oryza sativa f. spontanea</name>
    <dbReference type="NCBI Taxonomy" id="4536"/>
    <lineage>
        <taxon>Eukaryota</taxon>
        <taxon>Viridiplantae</taxon>
        <taxon>Streptophyta</taxon>
        <taxon>Embryophyta</taxon>
        <taxon>Tracheophyta</taxon>
        <taxon>Spermatophyta</taxon>
        <taxon>Magnoliopsida</taxon>
        <taxon>Liliopsida</taxon>
        <taxon>Poales</taxon>
        <taxon>Poaceae</taxon>
        <taxon>BOP clade</taxon>
        <taxon>Oryzoideae</taxon>
        <taxon>Oryzeae</taxon>
        <taxon>Oryzinae</taxon>
        <taxon>Oryza</taxon>
    </lineage>
</organism>
<accession>A0A0E0FL47</accession>
<feature type="compositionally biased region" description="Low complexity" evidence="1">
    <location>
        <begin position="226"/>
        <end position="240"/>
    </location>
</feature>
<dbReference type="Gramene" id="ONIVA01G16490.1">
    <property type="protein sequence ID" value="ONIVA01G16490.1"/>
    <property type="gene ID" value="ONIVA01G16490"/>
</dbReference>
<dbReference type="AlphaFoldDB" id="A0A0E0FL47"/>
<name>A0A0E0FL47_ORYNI</name>
<feature type="compositionally biased region" description="Pro residues" evidence="1">
    <location>
        <begin position="199"/>
        <end position="225"/>
    </location>
</feature>
<evidence type="ECO:0000256" key="1">
    <source>
        <dbReference type="SAM" id="MobiDB-lite"/>
    </source>
</evidence>
<feature type="compositionally biased region" description="Low complexity" evidence="1">
    <location>
        <begin position="372"/>
        <end position="385"/>
    </location>
</feature>
<reference evidence="2" key="2">
    <citation type="submission" date="2018-04" db="EMBL/GenBank/DDBJ databases">
        <title>OnivRS2 (Oryza nivara Reference Sequence Version 2).</title>
        <authorList>
            <person name="Zhang J."/>
            <person name="Kudrna D."/>
            <person name="Lee S."/>
            <person name="Talag J."/>
            <person name="Rajasekar S."/>
            <person name="Welchert J."/>
            <person name="Hsing Y.-I."/>
            <person name="Wing R.A."/>
        </authorList>
    </citation>
    <scope>NUCLEOTIDE SEQUENCE [LARGE SCALE GENOMIC DNA]</scope>
</reference>
<protein>
    <submittedName>
        <fullName evidence="2">Uncharacterized protein</fullName>
    </submittedName>
</protein>
<keyword evidence="3" id="KW-1185">Reference proteome</keyword>
<feature type="compositionally biased region" description="Basic and acidic residues" evidence="1">
    <location>
        <begin position="423"/>
        <end position="436"/>
    </location>
</feature>
<evidence type="ECO:0000313" key="3">
    <source>
        <dbReference type="Proteomes" id="UP000006591"/>
    </source>
</evidence>
<dbReference type="HOGENOM" id="CLU_629115_0_0_1"/>
<feature type="compositionally biased region" description="Polar residues" evidence="1">
    <location>
        <begin position="405"/>
        <end position="422"/>
    </location>
</feature>
<dbReference type="Proteomes" id="UP000006591">
    <property type="component" value="Chromosome 1"/>
</dbReference>
<dbReference type="EnsemblPlants" id="ONIVA01G16490.1">
    <property type="protein sequence ID" value="ONIVA01G16490.1"/>
    <property type="gene ID" value="ONIVA01G16490"/>
</dbReference>
<evidence type="ECO:0000313" key="2">
    <source>
        <dbReference type="EnsemblPlants" id="ONIVA01G16490.1"/>
    </source>
</evidence>